<keyword evidence="5" id="KW-1185">Reference proteome</keyword>
<dbReference type="SUPFAM" id="SSF51735">
    <property type="entry name" value="NAD(P)-binding Rossmann-fold domains"/>
    <property type="match status" value="1"/>
</dbReference>
<dbReference type="InterPro" id="IPR051450">
    <property type="entry name" value="Gfo/Idh/MocA_Oxidoreductases"/>
</dbReference>
<dbReference type="STRING" id="640635.SAMN04489806_1453"/>
<dbReference type="Pfam" id="PF22725">
    <property type="entry name" value="GFO_IDH_MocA_C3"/>
    <property type="match status" value="1"/>
</dbReference>
<feature type="domain" description="GFO/IDH/MocA-like oxidoreductase" evidence="3">
    <location>
        <begin position="127"/>
        <end position="246"/>
    </location>
</feature>
<organism evidence="4 5">
    <name type="scientific">Paramicrobacterium humi</name>
    <dbReference type="NCBI Taxonomy" id="640635"/>
    <lineage>
        <taxon>Bacteria</taxon>
        <taxon>Bacillati</taxon>
        <taxon>Actinomycetota</taxon>
        <taxon>Actinomycetes</taxon>
        <taxon>Micrococcales</taxon>
        <taxon>Microbacteriaceae</taxon>
        <taxon>Paramicrobacterium</taxon>
    </lineage>
</organism>
<dbReference type="InterPro" id="IPR000683">
    <property type="entry name" value="Gfo/Idh/MocA-like_OxRdtase_N"/>
</dbReference>
<dbReference type="Gene3D" id="3.30.360.10">
    <property type="entry name" value="Dihydrodipicolinate Reductase, domain 2"/>
    <property type="match status" value="1"/>
</dbReference>
<dbReference type="Proteomes" id="UP000199183">
    <property type="component" value="Unassembled WGS sequence"/>
</dbReference>
<dbReference type="EMBL" id="FNRY01000001">
    <property type="protein sequence ID" value="SEB66805.1"/>
    <property type="molecule type" value="Genomic_DNA"/>
</dbReference>
<evidence type="ECO:0000256" key="1">
    <source>
        <dbReference type="ARBA" id="ARBA00023027"/>
    </source>
</evidence>
<evidence type="ECO:0000259" key="3">
    <source>
        <dbReference type="Pfam" id="PF22725"/>
    </source>
</evidence>
<name>A0A1H4L8Z7_9MICO</name>
<dbReference type="InterPro" id="IPR036291">
    <property type="entry name" value="NAD(P)-bd_dom_sf"/>
</dbReference>
<evidence type="ECO:0000313" key="4">
    <source>
        <dbReference type="EMBL" id="SEB66805.1"/>
    </source>
</evidence>
<dbReference type="PANTHER" id="PTHR43377">
    <property type="entry name" value="BILIVERDIN REDUCTASE A"/>
    <property type="match status" value="1"/>
</dbReference>
<evidence type="ECO:0000313" key="5">
    <source>
        <dbReference type="Proteomes" id="UP000199183"/>
    </source>
</evidence>
<dbReference type="InterPro" id="IPR055170">
    <property type="entry name" value="GFO_IDH_MocA-like_dom"/>
</dbReference>
<dbReference type="RefSeq" id="WP_091181986.1">
    <property type="nucleotide sequence ID" value="NZ_FNRY01000001.1"/>
</dbReference>
<dbReference type="SUPFAM" id="SSF55347">
    <property type="entry name" value="Glyceraldehyde-3-phosphate dehydrogenase-like, C-terminal domain"/>
    <property type="match status" value="1"/>
</dbReference>
<sequence length="323" mass="34139">MRIGLIGAGAVAVNHVTAAEQIDGLGIAAVCDLNEDAARAVAPEDAAIFGDYRDLYASGLVDAVIVNTPHALHAPMAVEAAAAGLHALVEKPMATTLEDCDRMLRASEQHGTTLMVGHVQHYTPGKRAAADAIARGDIGAPLLLRDYRTTDYRPGIRTPWFFSRRIAGGGSLINIGGHCIDRTLWLAGGRARTVTASVARRHDVSVETDGIVRLELDTGATVSITVVSDAPRYADELVIVGEGGVITADPLNGTFRQQDGHTLTLWEANDDWLQDAFTAELRDFASAVGGAEPSVSLAHARHVVEVVLAAYESAQSGRPVSVR</sequence>
<gene>
    <name evidence="4" type="ORF">SAMN04489806_1453</name>
</gene>
<dbReference type="GO" id="GO:0000166">
    <property type="term" value="F:nucleotide binding"/>
    <property type="evidence" value="ECO:0007669"/>
    <property type="project" value="InterPro"/>
</dbReference>
<dbReference type="Gene3D" id="3.40.50.720">
    <property type="entry name" value="NAD(P)-binding Rossmann-like Domain"/>
    <property type="match status" value="1"/>
</dbReference>
<accession>A0A1H4L8Z7</accession>
<dbReference type="OrthoDB" id="9815825at2"/>
<dbReference type="AlphaFoldDB" id="A0A1H4L8Z7"/>
<protein>
    <submittedName>
        <fullName evidence="4">Predicted dehydrogenase</fullName>
    </submittedName>
</protein>
<feature type="domain" description="Gfo/Idh/MocA-like oxidoreductase N-terminal" evidence="2">
    <location>
        <begin position="1"/>
        <end position="118"/>
    </location>
</feature>
<reference evidence="4 5" key="1">
    <citation type="submission" date="2016-10" db="EMBL/GenBank/DDBJ databases">
        <authorList>
            <person name="de Groot N.N."/>
        </authorList>
    </citation>
    <scope>NUCLEOTIDE SEQUENCE [LARGE SCALE GENOMIC DNA]</scope>
    <source>
        <strain evidence="4 5">DSM 21799</strain>
    </source>
</reference>
<keyword evidence="1" id="KW-0520">NAD</keyword>
<dbReference type="Pfam" id="PF01408">
    <property type="entry name" value="GFO_IDH_MocA"/>
    <property type="match status" value="1"/>
</dbReference>
<dbReference type="PANTHER" id="PTHR43377:SF1">
    <property type="entry name" value="BILIVERDIN REDUCTASE A"/>
    <property type="match status" value="1"/>
</dbReference>
<evidence type="ECO:0000259" key="2">
    <source>
        <dbReference type="Pfam" id="PF01408"/>
    </source>
</evidence>
<proteinExistence type="predicted"/>